<feature type="transmembrane region" description="Helical" evidence="1">
    <location>
        <begin position="12"/>
        <end position="38"/>
    </location>
</feature>
<proteinExistence type="predicted"/>
<dbReference type="RefSeq" id="WP_186891468.1">
    <property type="nucleotide sequence ID" value="NZ_JACOFU010000005.1"/>
</dbReference>
<evidence type="ECO:0000256" key="1">
    <source>
        <dbReference type="SAM" id="Phobius"/>
    </source>
</evidence>
<keyword evidence="1" id="KW-0812">Transmembrane</keyword>
<accession>A0ABR6XSH7</accession>
<dbReference type="Proteomes" id="UP000643610">
    <property type="component" value="Unassembled WGS sequence"/>
</dbReference>
<protein>
    <submittedName>
        <fullName evidence="2">Uncharacterized protein</fullName>
    </submittedName>
</protein>
<reference evidence="2 3" key="1">
    <citation type="submission" date="2020-08" db="EMBL/GenBank/DDBJ databases">
        <title>Novel species isolated from subtropical streams in China.</title>
        <authorList>
            <person name="Lu H."/>
        </authorList>
    </citation>
    <scope>NUCLEOTIDE SEQUENCE [LARGE SCALE GENOMIC DNA]</scope>
    <source>
        <strain evidence="2 3">KCTC 52442</strain>
    </source>
</reference>
<sequence>MANTLKTAGTIMAASLAIPIAGLSGLGALGSMLGWLFIKGNRTSGVFLFFVIASAIFYITFRFLINLQKKAHNLVIKTNEETNFKFDKSNLLGYPSPVFFAFDRENRKMASFNSVDGSSQIYELSHLLAWQVEWTNKNRMEVSGMGNQIDGTNMRVPAFQNTTRRESFCLAIEVANMDNPILKFPMNERAANEWCARLNAIVNG</sequence>
<dbReference type="EMBL" id="JACOFU010000005">
    <property type="protein sequence ID" value="MBC3832422.1"/>
    <property type="molecule type" value="Genomic_DNA"/>
</dbReference>
<comment type="caution">
    <text evidence="2">The sequence shown here is derived from an EMBL/GenBank/DDBJ whole genome shotgun (WGS) entry which is preliminary data.</text>
</comment>
<organism evidence="2 3">
    <name type="scientific">Undibacterium amnicola</name>
    <dbReference type="NCBI Taxonomy" id="1834038"/>
    <lineage>
        <taxon>Bacteria</taxon>
        <taxon>Pseudomonadati</taxon>
        <taxon>Pseudomonadota</taxon>
        <taxon>Betaproteobacteria</taxon>
        <taxon>Burkholderiales</taxon>
        <taxon>Oxalobacteraceae</taxon>
        <taxon>Undibacterium</taxon>
    </lineage>
</organism>
<gene>
    <name evidence="2" type="ORF">H8K33_13025</name>
</gene>
<feature type="transmembrane region" description="Helical" evidence="1">
    <location>
        <begin position="44"/>
        <end position="65"/>
    </location>
</feature>
<evidence type="ECO:0000313" key="3">
    <source>
        <dbReference type="Proteomes" id="UP000643610"/>
    </source>
</evidence>
<keyword evidence="1" id="KW-1133">Transmembrane helix</keyword>
<name>A0ABR6XSH7_9BURK</name>
<keyword evidence="1" id="KW-0472">Membrane</keyword>
<keyword evidence="3" id="KW-1185">Reference proteome</keyword>
<evidence type="ECO:0000313" key="2">
    <source>
        <dbReference type="EMBL" id="MBC3832422.1"/>
    </source>
</evidence>